<dbReference type="RefSeq" id="WP_057571413.1">
    <property type="nucleotide sequence ID" value="NZ_CZAB01000006.1"/>
</dbReference>
<protein>
    <submittedName>
        <fullName evidence="1">Uncharacterized protein</fullName>
    </submittedName>
</protein>
<dbReference type="EMBL" id="CZAB01000006">
    <property type="protein sequence ID" value="CUO41820.1"/>
    <property type="molecule type" value="Genomic_DNA"/>
</dbReference>
<gene>
    <name evidence="1" type="ORF">ERS852480_01061</name>
</gene>
<proteinExistence type="predicted"/>
<reference evidence="1 2" key="1">
    <citation type="submission" date="2015-09" db="EMBL/GenBank/DDBJ databases">
        <authorList>
            <consortium name="Pathogen Informatics"/>
        </authorList>
    </citation>
    <scope>NUCLEOTIDE SEQUENCE [LARGE SCALE GENOMIC DNA]</scope>
    <source>
        <strain evidence="1 2">2789STDY5834865</strain>
    </source>
</reference>
<evidence type="ECO:0000313" key="2">
    <source>
        <dbReference type="Proteomes" id="UP000095512"/>
    </source>
</evidence>
<dbReference type="AlphaFoldDB" id="A0A174F0J7"/>
<accession>A0A174F0J7</accession>
<name>A0A174F0J7_9FIRM</name>
<evidence type="ECO:0000313" key="1">
    <source>
        <dbReference type="EMBL" id="CUO41820.1"/>
    </source>
</evidence>
<organism evidence="1 2">
    <name type="scientific">Enterocloster clostridioformis</name>
    <dbReference type="NCBI Taxonomy" id="1531"/>
    <lineage>
        <taxon>Bacteria</taxon>
        <taxon>Bacillati</taxon>
        <taxon>Bacillota</taxon>
        <taxon>Clostridia</taxon>
        <taxon>Lachnospirales</taxon>
        <taxon>Lachnospiraceae</taxon>
        <taxon>Enterocloster</taxon>
    </lineage>
</organism>
<dbReference type="Proteomes" id="UP000095512">
    <property type="component" value="Unassembled WGS sequence"/>
</dbReference>
<sequence>MNKKDVCATKIAYVRFTEDDLADLDNQVRRVGASSRGAYIRSLIKGVRPVELPPADYVALIDELAKLRRSIDTMAARAADNKASALSPVEYYTLSSLTALTLQKIRLAALPQQHHLPEDMSHE</sequence>